<comment type="subunit">
    <text evidence="9">Component of the heterotrimeric canonical replication protein A complex (RPA).</text>
</comment>
<evidence type="ECO:0000259" key="13">
    <source>
        <dbReference type="Pfam" id="PF16900"/>
    </source>
</evidence>
<accession>A0A8D0DEL6</accession>
<feature type="domain" description="Replication factor-A protein 1 N-terminal" evidence="11">
    <location>
        <begin position="4"/>
        <end position="102"/>
    </location>
</feature>
<dbReference type="InterPro" id="IPR007199">
    <property type="entry name" value="Rep_factor-A_N"/>
</dbReference>
<keyword evidence="7 9" id="KW-0238">DNA-binding</keyword>
<dbReference type="InterPro" id="IPR004591">
    <property type="entry name" value="Rfa1"/>
</dbReference>
<keyword evidence="3 9" id="KW-0235">DNA replication</keyword>
<dbReference type="GO" id="GO:0006310">
    <property type="term" value="P:DNA recombination"/>
    <property type="evidence" value="ECO:0007669"/>
    <property type="project" value="InterPro"/>
</dbReference>
<dbReference type="NCBIfam" id="TIGR00617">
    <property type="entry name" value="rpa1"/>
    <property type="match status" value="1"/>
</dbReference>
<dbReference type="PANTHER" id="PTHR47165">
    <property type="entry name" value="OS03G0429900 PROTEIN"/>
    <property type="match status" value="1"/>
</dbReference>
<dbReference type="GO" id="GO:0007507">
    <property type="term" value="P:heart development"/>
    <property type="evidence" value="ECO:0007669"/>
    <property type="project" value="Ensembl"/>
</dbReference>
<evidence type="ECO:0000256" key="2">
    <source>
        <dbReference type="ARBA" id="ARBA00005690"/>
    </source>
</evidence>
<dbReference type="CDD" id="cd04477">
    <property type="entry name" value="RPA1N"/>
    <property type="match status" value="1"/>
</dbReference>
<dbReference type="FunFam" id="2.40.50.140:FF:000090">
    <property type="entry name" value="Replication protein A subunit"/>
    <property type="match status" value="1"/>
</dbReference>
<organism evidence="14 15">
    <name type="scientific">Sander lucioperca</name>
    <name type="common">Pike-perch</name>
    <name type="synonym">Perca lucioperca</name>
    <dbReference type="NCBI Taxonomy" id="283035"/>
    <lineage>
        <taxon>Eukaryota</taxon>
        <taxon>Metazoa</taxon>
        <taxon>Chordata</taxon>
        <taxon>Craniata</taxon>
        <taxon>Vertebrata</taxon>
        <taxon>Euteleostomi</taxon>
        <taxon>Actinopterygii</taxon>
        <taxon>Neopterygii</taxon>
        <taxon>Teleostei</taxon>
        <taxon>Neoteleostei</taxon>
        <taxon>Acanthomorphata</taxon>
        <taxon>Eupercaria</taxon>
        <taxon>Perciformes</taxon>
        <taxon>Percoidei</taxon>
        <taxon>Percidae</taxon>
        <taxon>Luciopercinae</taxon>
        <taxon>Sander</taxon>
    </lineage>
</organism>
<dbReference type="SUPFAM" id="SSF50249">
    <property type="entry name" value="Nucleic acid-binding proteins"/>
    <property type="match status" value="4"/>
</dbReference>
<dbReference type="FunFam" id="2.40.50.140:FF:000041">
    <property type="entry name" value="Replication protein A subunit"/>
    <property type="match status" value="1"/>
</dbReference>
<protein>
    <recommendedName>
        <fullName evidence="9">Replication protein A subunit</fullName>
    </recommendedName>
</protein>
<dbReference type="Proteomes" id="UP000694568">
    <property type="component" value="Unplaced"/>
</dbReference>
<dbReference type="Pfam" id="PF01336">
    <property type="entry name" value="tRNA_anti-codon"/>
    <property type="match status" value="1"/>
</dbReference>
<evidence type="ECO:0000313" key="14">
    <source>
        <dbReference type="Ensembl" id="ENSSLUP00000059588.1"/>
    </source>
</evidence>
<evidence type="ECO:0000256" key="1">
    <source>
        <dbReference type="ARBA" id="ARBA00004322"/>
    </source>
</evidence>
<proteinExistence type="inferred from homology"/>
<reference evidence="14" key="2">
    <citation type="submission" date="2025-09" db="UniProtKB">
        <authorList>
            <consortium name="Ensembl"/>
        </authorList>
    </citation>
    <scope>IDENTIFICATION</scope>
</reference>
<dbReference type="InterPro" id="IPR031657">
    <property type="entry name" value="REPA_OB_2"/>
</dbReference>
<evidence type="ECO:0000256" key="4">
    <source>
        <dbReference type="ARBA" id="ARBA00022723"/>
    </source>
</evidence>
<dbReference type="AlphaFoldDB" id="A0A8D0DEL6"/>
<evidence type="ECO:0000256" key="6">
    <source>
        <dbReference type="ARBA" id="ARBA00022833"/>
    </source>
</evidence>
<evidence type="ECO:0000256" key="9">
    <source>
        <dbReference type="RuleBase" id="RU364130"/>
    </source>
</evidence>
<dbReference type="CDD" id="cd04474">
    <property type="entry name" value="RPA1_DBD_A"/>
    <property type="match status" value="1"/>
</dbReference>
<evidence type="ECO:0000256" key="7">
    <source>
        <dbReference type="ARBA" id="ARBA00023125"/>
    </source>
</evidence>
<feature type="domain" description="Replication factor A C-terminal" evidence="12">
    <location>
        <begin position="449"/>
        <end position="594"/>
    </location>
</feature>
<keyword evidence="15" id="KW-1185">Reference proteome</keyword>
<evidence type="ECO:0000256" key="8">
    <source>
        <dbReference type="ARBA" id="ARBA00023242"/>
    </source>
</evidence>
<dbReference type="Pfam" id="PF04057">
    <property type="entry name" value="Rep-A_N"/>
    <property type="match status" value="1"/>
</dbReference>
<keyword evidence="8 9" id="KW-0539">Nucleus</keyword>
<evidence type="ECO:0000313" key="15">
    <source>
        <dbReference type="Proteomes" id="UP000694568"/>
    </source>
</evidence>
<reference evidence="14" key="1">
    <citation type="submission" date="2025-08" db="UniProtKB">
        <authorList>
            <consortium name="Ensembl"/>
        </authorList>
    </citation>
    <scope>IDENTIFICATION</scope>
</reference>
<evidence type="ECO:0000259" key="11">
    <source>
        <dbReference type="Pfam" id="PF04057"/>
    </source>
</evidence>
<gene>
    <name evidence="14" type="primary">rpa1</name>
</gene>
<evidence type="ECO:0000256" key="5">
    <source>
        <dbReference type="ARBA" id="ARBA00022771"/>
    </source>
</evidence>
<dbReference type="InterPro" id="IPR047192">
    <property type="entry name" value="Euk_RPA1_DBD_C"/>
</dbReference>
<keyword evidence="6 9" id="KW-0862">Zinc</keyword>
<dbReference type="GO" id="GO:0006281">
    <property type="term" value="P:DNA repair"/>
    <property type="evidence" value="ECO:0007669"/>
    <property type="project" value="InterPro"/>
</dbReference>
<dbReference type="PANTHER" id="PTHR47165:SF4">
    <property type="entry name" value="OS03G0429900 PROTEIN"/>
    <property type="match status" value="1"/>
</dbReference>
<dbReference type="GO" id="GO:0006260">
    <property type="term" value="P:DNA replication"/>
    <property type="evidence" value="ECO:0007669"/>
    <property type="project" value="UniProtKB-KW"/>
</dbReference>
<comment type="subcellular location">
    <subcellularLocation>
        <location evidence="1">Nucleus</location>
        <location evidence="1">PML body</location>
    </subcellularLocation>
</comment>
<dbReference type="CDD" id="cd04475">
    <property type="entry name" value="RPA1_DBD_B"/>
    <property type="match status" value="1"/>
</dbReference>
<dbReference type="Pfam" id="PF16900">
    <property type="entry name" value="REPA_OB_2"/>
    <property type="match status" value="1"/>
</dbReference>
<dbReference type="GeneTree" id="ENSGT00390000012403"/>
<dbReference type="Gene3D" id="2.40.50.140">
    <property type="entry name" value="Nucleic acid-binding proteins"/>
    <property type="match status" value="4"/>
</dbReference>
<comment type="similarity">
    <text evidence="2 9">Belongs to the replication factor A protein 1 family.</text>
</comment>
<dbReference type="CDD" id="cd04476">
    <property type="entry name" value="RPA1_DBD_C"/>
    <property type="match status" value="1"/>
</dbReference>
<dbReference type="InterPro" id="IPR013955">
    <property type="entry name" value="Rep_factor-A_C"/>
</dbReference>
<evidence type="ECO:0000259" key="12">
    <source>
        <dbReference type="Pfam" id="PF08646"/>
    </source>
</evidence>
<dbReference type="Pfam" id="PF08646">
    <property type="entry name" value="Rep_fac-A_C"/>
    <property type="match status" value="1"/>
</dbReference>
<dbReference type="GO" id="GO:0016605">
    <property type="term" value="C:PML body"/>
    <property type="evidence" value="ECO:0007669"/>
    <property type="project" value="UniProtKB-SubCell"/>
</dbReference>
<keyword evidence="5 9" id="KW-0863">Zinc-finger</keyword>
<dbReference type="InterPro" id="IPR012340">
    <property type="entry name" value="NA-bd_OB-fold"/>
</dbReference>
<dbReference type="GO" id="GO:0008270">
    <property type="term" value="F:zinc ion binding"/>
    <property type="evidence" value="ECO:0007669"/>
    <property type="project" value="UniProtKB-KW"/>
</dbReference>
<dbReference type="GO" id="GO:0003677">
    <property type="term" value="F:DNA binding"/>
    <property type="evidence" value="ECO:0007669"/>
    <property type="project" value="UniProtKB-KW"/>
</dbReference>
<comment type="function">
    <text evidence="9">As part of the heterotrimeric replication protein A complex (RPA/RP-A), binds and stabilizes single-stranded DNA intermediates, that form during DNA replication or upon DNA stress. It prevents their reannealing and in parallel, recruits and activates different proteins and complexes involved in DNA metabolism. Thereby, it plays an essential role both in DNA replication and the cellular response to DNA damage.</text>
</comment>
<dbReference type="FunFam" id="2.40.50.140:FF:000064">
    <property type="entry name" value="Replication protein A subunit"/>
    <property type="match status" value="1"/>
</dbReference>
<feature type="domain" description="Replication protein A OB" evidence="13">
    <location>
        <begin position="296"/>
        <end position="392"/>
    </location>
</feature>
<dbReference type="InterPro" id="IPR004365">
    <property type="entry name" value="NA-bd_OB_tRNA"/>
</dbReference>
<feature type="domain" description="OB" evidence="10">
    <location>
        <begin position="188"/>
        <end position="268"/>
    </location>
</feature>
<dbReference type="FunFam" id="2.40.50.140:FF:000117">
    <property type="entry name" value="Replication protein A subunit"/>
    <property type="match status" value="1"/>
</dbReference>
<sequence>MTKLSEGAIEALSNGTGGNDAVLQLVNIRKIDGGSGLPRFRVMMSDGLHTLSSFMLSTQLNFMAEENRLAPNCVCILKKHVTNILKDKRRVVIILEMEVIKSAEDVAGRIGEPTPYTEGKAAPVCYSISHSALILQNVNHPHQNAGSHISTNMTRFLFLKAPSAMPSTPGDNSKVVPIASLNPYQSKWTIRARVTNKSSIRTWSNSRGDGKLFSMEIVDESGEIRVTGFNQEVDKFFSLVEVGKVYYVSKGSLKIANKQYTSVKNDYEMTLNGESSIIPCEDDCDVPVMQCDFVSIGDLENREKDAIVDVIGVCKSVDEVTRLTTKSNREVSKRTLNLMDMSGKLVTVTLWGEEAEKFEASGQPIVAIKGAKLSDFGGRSLSASFSSTLMINPDIPEAYKLRGWYDKEGHAMDGQSLTEVKGSGGGLTNWKTLSDVKTEHLGHGDKADYYTCIATIVYLRKENCLYQACPSQECNKKVVDQHNGMFRCEKCDKEFPNFKYRLILSANIADYADNQWVTCFQESAEAILGQNAAYLGQLKDSNEAAFDEVFQQANFNTFVFRSRVKLETYNDESRIKATVMDVKPVDHKDYSKRLIMNIRKLAAQ</sequence>
<keyword evidence="4 9" id="KW-0479">Metal-binding</keyword>
<dbReference type="Ensembl" id="ENSSLUT00000061279.1">
    <property type="protein sequence ID" value="ENSSLUP00000059588.1"/>
    <property type="gene ID" value="ENSSLUG00000025453.1"/>
</dbReference>
<evidence type="ECO:0000256" key="3">
    <source>
        <dbReference type="ARBA" id="ARBA00022705"/>
    </source>
</evidence>
<evidence type="ECO:0000259" key="10">
    <source>
        <dbReference type="Pfam" id="PF01336"/>
    </source>
</evidence>
<name>A0A8D0DEL6_SANLU</name>